<gene>
    <name evidence="1" type="ORF">METHB2_560007</name>
</gene>
<sequence length="43" mass="4554">MSQFFDDTSFSLAGLDFKSIAKIGPLTIQASPVGRVIKAIGLI</sequence>
<evidence type="ECO:0000313" key="2">
    <source>
        <dbReference type="Proteomes" id="UP000494216"/>
    </source>
</evidence>
<accession>A0A8S0X996</accession>
<dbReference type="AlphaFoldDB" id="A0A8S0X996"/>
<keyword evidence="2" id="KW-1185">Reference proteome</keyword>
<reference evidence="1 2" key="1">
    <citation type="submission" date="2020-02" db="EMBL/GenBank/DDBJ databases">
        <authorList>
            <person name="Hogendoorn C."/>
        </authorList>
    </citation>
    <scope>NUCLEOTIDE SEQUENCE [LARGE SCALE GENOMIC DNA]</scope>
    <source>
        <strain evidence="1">METHB21</strain>
    </source>
</reference>
<organism evidence="1 2">
    <name type="scientific">Candidatus Methylobacter favarea</name>
    <dbReference type="NCBI Taxonomy" id="2707345"/>
    <lineage>
        <taxon>Bacteria</taxon>
        <taxon>Pseudomonadati</taxon>
        <taxon>Pseudomonadota</taxon>
        <taxon>Gammaproteobacteria</taxon>
        <taxon>Methylococcales</taxon>
        <taxon>Methylococcaceae</taxon>
        <taxon>Methylobacter</taxon>
    </lineage>
</organism>
<dbReference type="EMBL" id="CADCXN010000087">
    <property type="protein sequence ID" value="CAA9892016.1"/>
    <property type="molecule type" value="Genomic_DNA"/>
</dbReference>
<comment type="caution">
    <text evidence="1">The sequence shown here is derived from an EMBL/GenBank/DDBJ whole genome shotgun (WGS) entry which is preliminary data.</text>
</comment>
<name>A0A8S0X996_9GAMM</name>
<evidence type="ECO:0000313" key="1">
    <source>
        <dbReference type="EMBL" id="CAA9892016.1"/>
    </source>
</evidence>
<protein>
    <submittedName>
        <fullName evidence="1">Uncharacterized protein</fullName>
    </submittedName>
</protein>
<dbReference type="Proteomes" id="UP000494216">
    <property type="component" value="Unassembled WGS sequence"/>
</dbReference>
<proteinExistence type="predicted"/>